<dbReference type="EMBL" id="ABVL01000007">
    <property type="protein sequence ID" value="EDY19736.1"/>
    <property type="molecule type" value="Genomic_DNA"/>
</dbReference>
<dbReference type="PANTHER" id="PTHR20861">
    <property type="entry name" value="HOMOSERINE/4-DIPHOSPHOCYTIDYL-2-C-METHYL-D-ERYTHRITOL KINASE"/>
    <property type="match status" value="1"/>
</dbReference>
<keyword evidence="3 7" id="KW-0791">Threonine biosynthesis</keyword>
<evidence type="ECO:0000313" key="11">
    <source>
        <dbReference type="EMBL" id="EDY19736.1"/>
    </source>
</evidence>
<dbReference type="Gene3D" id="3.30.70.890">
    <property type="entry name" value="GHMP kinase, C-terminal domain"/>
    <property type="match status" value="1"/>
</dbReference>
<evidence type="ECO:0000256" key="6">
    <source>
        <dbReference type="ARBA" id="ARBA00022840"/>
    </source>
</evidence>
<dbReference type="SUPFAM" id="SSF54211">
    <property type="entry name" value="Ribosomal protein S5 domain 2-like"/>
    <property type="match status" value="1"/>
</dbReference>
<name>B4D1X4_9BACT</name>
<comment type="function">
    <text evidence="7">Catalyzes the ATP-dependent phosphorylation of L-homoserine to L-homoserine phosphate.</text>
</comment>
<evidence type="ECO:0000256" key="8">
    <source>
        <dbReference type="NCBIfam" id="TIGR00191"/>
    </source>
</evidence>
<dbReference type="NCBIfam" id="TIGR00191">
    <property type="entry name" value="thrB"/>
    <property type="match status" value="1"/>
</dbReference>
<dbReference type="Pfam" id="PF08544">
    <property type="entry name" value="GHMP_kinases_C"/>
    <property type="match status" value="1"/>
</dbReference>
<keyword evidence="1 7" id="KW-0028">Amino-acid biosynthesis</keyword>
<evidence type="ECO:0000256" key="1">
    <source>
        <dbReference type="ARBA" id="ARBA00022605"/>
    </source>
</evidence>
<comment type="catalytic activity">
    <reaction evidence="7">
        <text>L-homoserine + ATP = O-phospho-L-homoserine + ADP + H(+)</text>
        <dbReference type="Rhea" id="RHEA:13985"/>
        <dbReference type="ChEBI" id="CHEBI:15378"/>
        <dbReference type="ChEBI" id="CHEBI:30616"/>
        <dbReference type="ChEBI" id="CHEBI:57476"/>
        <dbReference type="ChEBI" id="CHEBI:57590"/>
        <dbReference type="ChEBI" id="CHEBI:456216"/>
        <dbReference type="EC" id="2.7.1.39"/>
    </reaction>
</comment>
<sequence>MNEVTIRVPATTANLGPGYDCLGIALQIYNHVTVERGGELQTHPMVAAVAEKFFTTAGVTPFPFSWKITGDVPRSRGMGSSVTVRLGLLHGLNELSGKPLSADTLFHICAELEGHPDNAAPAAFGGFTVAGGAEIARFEVAPELRFVLLIPDFEVSTPAARKVLPAQLDRLAAVQSCANACRITAAFAAKNYALLRGAFVDQLHQPFREKELIPFLSKVIAAGESAGALGGFLSGSGSTICCVTEGNEEAIGAAMLAASGNAGARIIITRADNQGTLRA</sequence>
<keyword evidence="12" id="KW-1185">Reference proteome</keyword>
<reference evidence="11 12" key="1">
    <citation type="journal article" date="2011" name="J. Bacteriol.">
        <title>Genome sequence of Chthoniobacter flavus Ellin428, an aerobic heterotrophic soil bacterium.</title>
        <authorList>
            <person name="Kant R."/>
            <person name="van Passel M.W."/>
            <person name="Palva A."/>
            <person name="Lucas S."/>
            <person name="Lapidus A."/>
            <person name="Glavina Del Rio T."/>
            <person name="Dalin E."/>
            <person name="Tice H."/>
            <person name="Bruce D."/>
            <person name="Goodwin L."/>
            <person name="Pitluck S."/>
            <person name="Larimer F.W."/>
            <person name="Land M.L."/>
            <person name="Hauser L."/>
            <person name="Sangwan P."/>
            <person name="de Vos W.M."/>
            <person name="Janssen P.H."/>
            <person name="Smidt H."/>
        </authorList>
    </citation>
    <scope>NUCLEOTIDE SEQUENCE [LARGE SCALE GENOMIC DNA]</scope>
    <source>
        <strain evidence="11 12">Ellin428</strain>
    </source>
</reference>
<keyword evidence="6 7" id="KW-0067">ATP-binding</keyword>
<dbReference type="RefSeq" id="WP_006980237.1">
    <property type="nucleotide sequence ID" value="NZ_ABVL01000007.1"/>
</dbReference>
<dbReference type="InterPro" id="IPR006204">
    <property type="entry name" value="GHMP_kinase_N_dom"/>
</dbReference>
<comment type="pathway">
    <text evidence="7">Amino-acid biosynthesis; L-threonine biosynthesis; L-threonine from L-aspartate: step 4/5.</text>
</comment>
<dbReference type="EC" id="2.7.1.39" evidence="7 8"/>
<dbReference type="GO" id="GO:0005524">
    <property type="term" value="F:ATP binding"/>
    <property type="evidence" value="ECO:0007669"/>
    <property type="project" value="UniProtKB-UniRule"/>
</dbReference>
<dbReference type="InParanoid" id="B4D1X4"/>
<gene>
    <name evidence="7" type="primary">thrB</name>
    <name evidence="11" type="ORF">CfE428DRAFT_2912</name>
</gene>
<dbReference type="AlphaFoldDB" id="B4D1X4"/>
<comment type="caution">
    <text evidence="11">The sequence shown here is derived from an EMBL/GenBank/DDBJ whole genome shotgun (WGS) entry which is preliminary data.</text>
</comment>
<keyword evidence="2 7" id="KW-0808">Transferase</keyword>
<keyword evidence="7" id="KW-0963">Cytoplasm</keyword>
<dbReference type="PIRSF" id="PIRSF000676">
    <property type="entry name" value="Homoser_kin"/>
    <property type="match status" value="1"/>
</dbReference>
<organism evidence="11 12">
    <name type="scientific">Chthoniobacter flavus Ellin428</name>
    <dbReference type="NCBI Taxonomy" id="497964"/>
    <lineage>
        <taxon>Bacteria</taxon>
        <taxon>Pseudomonadati</taxon>
        <taxon>Verrucomicrobiota</taxon>
        <taxon>Spartobacteria</taxon>
        <taxon>Chthoniobacterales</taxon>
        <taxon>Chthoniobacteraceae</taxon>
        <taxon>Chthoniobacter</taxon>
    </lineage>
</organism>
<dbReference type="PANTHER" id="PTHR20861:SF1">
    <property type="entry name" value="HOMOSERINE KINASE"/>
    <property type="match status" value="1"/>
</dbReference>
<keyword evidence="4 7" id="KW-0547">Nucleotide-binding</keyword>
<dbReference type="eggNOG" id="COG0083">
    <property type="taxonomic scope" value="Bacteria"/>
</dbReference>
<dbReference type="InterPro" id="IPR000870">
    <property type="entry name" value="Homoserine_kinase"/>
</dbReference>
<dbReference type="GO" id="GO:0004413">
    <property type="term" value="F:homoserine kinase activity"/>
    <property type="evidence" value="ECO:0007669"/>
    <property type="project" value="UniProtKB-UniRule"/>
</dbReference>
<proteinExistence type="inferred from homology"/>
<dbReference type="FunCoup" id="B4D1X4">
    <property type="interactions" value="417"/>
</dbReference>
<dbReference type="UniPathway" id="UPA00050">
    <property type="reaction ID" value="UER00064"/>
</dbReference>
<dbReference type="InterPro" id="IPR036554">
    <property type="entry name" value="GHMP_kinase_C_sf"/>
</dbReference>
<evidence type="ECO:0000313" key="12">
    <source>
        <dbReference type="Proteomes" id="UP000005824"/>
    </source>
</evidence>
<dbReference type="GO" id="GO:0005737">
    <property type="term" value="C:cytoplasm"/>
    <property type="evidence" value="ECO:0007669"/>
    <property type="project" value="UniProtKB-SubCell"/>
</dbReference>
<dbReference type="HAMAP" id="MF_00384">
    <property type="entry name" value="Homoser_kinase"/>
    <property type="match status" value="1"/>
</dbReference>
<evidence type="ECO:0000259" key="9">
    <source>
        <dbReference type="Pfam" id="PF00288"/>
    </source>
</evidence>
<dbReference type="InterPro" id="IPR014721">
    <property type="entry name" value="Ribsml_uS5_D2-typ_fold_subgr"/>
</dbReference>
<dbReference type="Proteomes" id="UP000005824">
    <property type="component" value="Unassembled WGS sequence"/>
</dbReference>
<comment type="caution">
    <text evidence="7">Lacks conserved residue(s) required for the propagation of feature annotation.</text>
</comment>
<evidence type="ECO:0000256" key="4">
    <source>
        <dbReference type="ARBA" id="ARBA00022741"/>
    </source>
</evidence>
<feature type="domain" description="GHMP kinase C-terminal" evidence="10">
    <location>
        <begin position="196"/>
        <end position="255"/>
    </location>
</feature>
<keyword evidence="5 7" id="KW-0418">Kinase</keyword>
<evidence type="ECO:0000256" key="3">
    <source>
        <dbReference type="ARBA" id="ARBA00022697"/>
    </source>
</evidence>
<dbReference type="STRING" id="497964.CfE428DRAFT_2912"/>
<dbReference type="InterPro" id="IPR013750">
    <property type="entry name" value="GHMP_kinase_C_dom"/>
</dbReference>
<evidence type="ECO:0000259" key="10">
    <source>
        <dbReference type="Pfam" id="PF08544"/>
    </source>
</evidence>
<evidence type="ECO:0000256" key="2">
    <source>
        <dbReference type="ARBA" id="ARBA00022679"/>
    </source>
</evidence>
<dbReference type="SUPFAM" id="SSF55060">
    <property type="entry name" value="GHMP Kinase, C-terminal domain"/>
    <property type="match status" value="1"/>
</dbReference>
<dbReference type="PRINTS" id="PR00958">
    <property type="entry name" value="HOMSERKINASE"/>
</dbReference>
<dbReference type="Gene3D" id="3.30.230.10">
    <property type="match status" value="1"/>
</dbReference>
<dbReference type="GO" id="GO:0009088">
    <property type="term" value="P:threonine biosynthetic process"/>
    <property type="evidence" value="ECO:0007669"/>
    <property type="project" value="UniProtKB-UniRule"/>
</dbReference>
<accession>B4D1X4</accession>
<comment type="similarity">
    <text evidence="7">Belongs to the GHMP kinase family. Homoserine kinase subfamily.</text>
</comment>
<evidence type="ECO:0000256" key="5">
    <source>
        <dbReference type="ARBA" id="ARBA00022777"/>
    </source>
</evidence>
<protein>
    <recommendedName>
        <fullName evidence="7 8">Homoserine kinase</fullName>
        <shortName evidence="7">HK</shortName>
        <shortName evidence="7">HSK</shortName>
        <ecNumber evidence="7 8">2.7.1.39</ecNumber>
    </recommendedName>
</protein>
<dbReference type="InterPro" id="IPR020568">
    <property type="entry name" value="Ribosomal_Su5_D2-typ_SF"/>
</dbReference>
<comment type="subcellular location">
    <subcellularLocation>
        <location evidence="7">Cytoplasm</location>
    </subcellularLocation>
</comment>
<evidence type="ECO:0000256" key="7">
    <source>
        <dbReference type="HAMAP-Rule" id="MF_00384"/>
    </source>
</evidence>
<feature type="domain" description="GHMP kinase N-terminal" evidence="9">
    <location>
        <begin position="46"/>
        <end position="126"/>
    </location>
</feature>
<dbReference type="Pfam" id="PF00288">
    <property type="entry name" value="GHMP_kinases_N"/>
    <property type="match status" value="1"/>
</dbReference>